<feature type="region of interest" description="Disordered" evidence="1">
    <location>
        <begin position="69"/>
        <end position="202"/>
    </location>
</feature>
<dbReference type="Proteomes" id="UP000011087">
    <property type="component" value="Unassembled WGS sequence"/>
</dbReference>
<dbReference type="KEGG" id="gtt:GUITHDRAFT_108034"/>
<evidence type="ECO:0000313" key="2">
    <source>
        <dbReference type="EMBL" id="EKX45993.1"/>
    </source>
</evidence>
<sequence>MAGRTGRPRGILDNESVKLIYAERVEEKRRKTARSLELAQEYGVSAKAIRDIWNRRTWWHATQVLWTPEERREHESSWTRRSKPGRPPGSKDTKPRKCKRRTLEQLALASESSGSAYHVGSSQAACEGQDHEGMSRYRDEYDDDEYDDDDDDEEEDEYDVDEDGDQDGDGRRGDSDNEKDIESFDMIEEADTPSSQSDPSSALNLLVCDRFYYIK</sequence>
<organism evidence="2">
    <name type="scientific">Guillardia theta (strain CCMP2712)</name>
    <name type="common">Cryptophyte</name>
    <dbReference type="NCBI Taxonomy" id="905079"/>
    <lineage>
        <taxon>Eukaryota</taxon>
        <taxon>Cryptophyceae</taxon>
        <taxon>Pyrenomonadales</taxon>
        <taxon>Geminigeraceae</taxon>
        <taxon>Guillardia</taxon>
    </lineage>
</organism>
<feature type="compositionally biased region" description="Basic and acidic residues" evidence="1">
    <location>
        <begin position="168"/>
        <end position="182"/>
    </location>
</feature>
<protein>
    <submittedName>
        <fullName evidence="2 3">Uncharacterized protein</fullName>
    </submittedName>
</protein>
<dbReference type="HOGENOM" id="CLU_1285433_0_0_1"/>
<evidence type="ECO:0000313" key="3">
    <source>
        <dbReference type="EnsemblProtists" id="EKX45993"/>
    </source>
</evidence>
<dbReference type="EMBL" id="JH992996">
    <property type="protein sequence ID" value="EKX45993.1"/>
    <property type="molecule type" value="Genomic_DNA"/>
</dbReference>
<reference evidence="4" key="2">
    <citation type="submission" date="2012-11" db="EMBL/GenBank/DDBJ databases">
        <authorList>
            <person name="Kuo A."/>
            <person name="Curtis B.A."/>
            <person name="Tanifuji G."/>
            <person name="Burki F."/>
            <person name="Gruber A."/>
            <person name="Irimia M."/>
            <person name="Maruyama S."/>
            <person name="Arias M.C."/>
            <person name="Ball S.G."/>
            <person name="Gile G.H."/>
            <person name="Hirakawa Y."/>
            <person name="Hopkins J.F."/>
            <person name="Rensing S.A."/>
            <person name="Schmutz J."/>
            <person name="Symeonidi A."/>
            <person name="Elias M."/>
            <person name="Eveleigh R.J."/>
            <person name="Herman E.K."/>
            <person name="Klute M.J."/>
            <person name="Nakayama T."/>
            <person name="Obornik M."/>
            <person name="Reyes-Prieto A."/>
            <person name="Armbrust E.V."/>
            <person name="Aves S.J."/>
            <person name="Beiko R.G."/>
            <person name="Coutinho P."/>
            <person name="Dacks J.B."/>
            <person name="Durnford D.G."/>
            <person name="Fast N.M."/>
            <person name="Green B.R."/>
            <person name="Grisdale C."/>
            <person name="Hempe F."/>
            <person name="Henrissat B."/>
            <person name="Hoppner M.P."/>
            <person name="Ishida K.-I."/>
            <person name="Kim E."/>
            <person name="Koreny L."/>
            <person name="Kroth P.G."/>
            <person name="Liu Y."/>
            <person name="Malik S.-B."/>
            <person name="Maier U.G."/>
            <person name="McRose D."/>
            <person name="Mock T."/>
            <person name="Neilson J.A."/>
            <person name="Onodera N.T."/>
            <person name="Poole A.M."/>
            <person name="Pritham E.J."/>
            <person name="Richards T.A."/>
            <person name="Rocap G."/>
            <person name="Roy S.W."/>
            <person name="Sarai C."/>
            <person name="Schaack S."/>
            <person name="Shirato S."/>
            <person name="Slamovits C.H."/>
            <person name="Spencer D.F."/>
            <person name="Suzuki S."/>
            <person name="Worden A.Z."/>
            <person name="Zauner S."/>
            <person name="Barry K."/>
            <person name="Bell C."/>
            <person name="Bharti A.K."/>
            <person name="Crow J.A."/>
            <person name="Grimwood J."/>
            <person name="Kramer R."/>
            <person name="Lindquist E."/>
            <person name="Lucas S."/>
            <person name="Salamov A."/>
            <person name="McFadden G.I."/>
            <person name="Lane C.E."/>
            <person name="Keeling P.J."/>
            <person name="Gray M.W."/>
            <person name="Grigoriev I.V."/>
            <person name="Archibald J.M."/>
        </authorList>
    </citation>
    <scope>NUCLEOTIDE SEQUENCE</scope>
    <source>
        <strain evidence="4">CCMP2712</strain>
    </source>
</reference>
<dbReference type="PaxDb" id="55529-EKX45993"/>
<evidence type="ECO:0000313" key="4">
    <source>
        <dbReference type="Proteomes" id="UP000011087"/>
    </source>
</evidence>
<gene>
    <name evidence="2" type="ORF">GUITHDRAFT_108034</name>
</gene>
<accession>L1JBS6</accession>
<feature type="compositionally biased region" description="Polar residues" evidence="1">
    <location>
        <begin position="192"/>
        <end position="202"/>
    </location>
</feature>
<reference evidence="2 4" key="1">
    <citation type="journal article" date="2012" name="Nature">
        <title>Algal genomes reveal evolutionary mosaicism and the fate of nucleomorphs.</title>
        <authorList>
            <consortium name="DOE Joint Genome Institute"/>
            <person name="Curtis B.A."/>
            <person name="Tanifuji G."/>
            <person name="Burki F."/>
            <person name="Gruber A."/>
            <person name="Irimia M."/>
            <person name="Maruyama S."/>
            <person name="Arias M.C."/>
            <person name="Ball S.G."/>
            <person name="Gile G.H."/>
            <person name="Hirakawa Y."/>
            <person name="Hopkins J.F."/>
            <person name="Kuo A."/>
            <person name="Rensing S.A."/>
            <person name="Schmutz J."/>
            <person name="Symeonidi A."/>
            <person name="Elias M."/>
            <person name="Eveleigh R.J."/>
            <person name="Herman E.K."/>
            <person name="Klute M.J."/>
            <person name="Nakayama T."/>
            <person name="Obornik M."/>
            <person name="Reyes-Prieto A."/>
            <person name="Armbrust E.V."/>
            <person name="Aves S.J."/>
            <person name="Beiko R.G."/>
            <person name="Coutinho P."/>
            <person name="Dacks J.B."/>
            <person name="Durnford D.G."/>
            <person name="Fast N.M."/>
            <person name="Green B.R."/>
            <person name="Grisdale C.J."/>
            <person name="Hempel F."/>
            <person name="Henrissat B."/>
            <person name="Hoppner M.P."/>
            <person name="Ishida K."/>
            <person name="Kim E."/>
            <person name="Koreny L."/>
            <person name="Kroth P.G."/>
            <person name="Liu Y."/>
            <person name="Malik S.B."/>
            <person name="Maier U.G."/>
            <person name="McRose D."/>
            <person name="Mock T."/>
            <person name="Neilson J.A."/>
            <person name="Onodera N.T."/>
            <person name="Poole A.M."/>
            <person name="Pritham E.J."/>
            <person name="Richards T.A."/>
            <person name="Rocap G."/>
            <person name="Roy S.W."/>
            <person name="Sarai C."/>
            <person name="Schaack S."/>
            <person name="Shirato S."/>
            <person name="Slamovits C.H."/>
            <person name="Spencer D.F."/>
            <person name="Suzuki S."/>
            <person name="Worden A.Z."/>
            <person name="Zauner S."/>
            <person name="Barry K."/>
            <person name="Bell C."/>
            <person name="Bharti A.K."/>
            <person name="Crow J.A."/>
            <person name="Grimwood J."/>
            <person name="Kramer R."/>
            <person name="Lindquist E."/>
            <person name="Lucas S."/>
            <person name="Salamov A."/>
            <person name="McFadden G.I."/>
            <person name="Lane C.E."/>
            <person name="Keeling P.J."/>
            <person name="Gray M.W."/>
            <person name="Grigoriev I.V."/>
            <person name="Archibald J.M."/>
        </authorList>
    </citation>
    <scope>NUCLEOTIDE SEQUENCE</scope>
    <source>
        <strain evidence="2 4">CCMP2712</strain>
    </source>
</reference>
<dbReference type="EnsemblProtists" id="EKX45993">
    <property type="protein sequence ID" value="EKX45993"/>
    <property type="gene ID" value="GUITHDRAFT_108034"/>
</dbReference>
<feature type="compositionally biased region" description="Basic and acidic residues" evidence="1">
    <location>
        <begin position="128"/>
        <end position="139"/>
    </location>
</feature>
<reference evidence="3" key="3">
    <citation type="submission" date="2016-03" db="UniProtKB">
        <authorList>
            <consortium name="EnsemblProtists"/>
        </authorList>
    </citation>
    <scope>IDENTIFICATION</scope>
</reference>
<evidence type="ECO:0000256" key="1">
    <source>
        <dbReference type="SAM" id="MobiDB-lite"/>
    </source>
</evidence>
<feature type="compositionally biased region" description="Acidic residues" evidence="1">
    <location>
        <begin position="140"/>
        <end position="167"/>
    </location>
</feature>
<keyword evidence="4" id="KW-1185">Reference proteome</keyword>
<name>L1JBS6_GUITC</name>
<dbReference type="AlphaFoldDB" id="L1JBS6"/>
<proteinExistence type="predicted"/>
<dbReference type="RefSeq" id="XP_005832973.1">
    <property type="nucleotide sequence ID" value="XM_005832916.1"/>
</dbReference>
<feature type="compositionally biased region" description="Polar residues" evidence="1">
    <location>
        <begin position="110"/>
        <end position="124"/>
    </location>
</feature>
<feature type="compositionally biased region" description="Basic and acidic residues" evidence="1">
    <location>
        <begin position="69"/>
        <end position="78"/>
    </location>
</feature>
<dbReference type="GeneID" id="17302788"/>